<comment type="catalytic activity">
    <reaction evidence="8">
        <text>N-terminal L-seryl-L-prolyl-L-lysyl-[protein] + 3 S-adenosyl-L-methionine = N-terminal N,N,N-trimethyl-L-seryl-L-prolyl-L-lysyl-[protein] + 3 S-adenosyl-L-homocysteine + 3 H(+)</text>
        <dbReference type="Rhea" id="RHEA:54724"/>
        <dbReference type="Rhea" id="RHEA-COMP:13789"/>
        <dbReference type="Rhea" id="RHEA-COMP:13973"/>
        <dbReference type="ChEBI" id="CHEBI:15378"/>
        <dbReference type="ChEBI" id="CHEBI:57856"/>
        <dbReference type="ChEBI" id="CHEBI:59789"/>
        <dbReference type="ChEBI" id="CHEBI:138061"/>
        <dbReference type="ChEBI" id="CHEBI:138317"/>
        <dbReference type="EC" id="2.1.1.244"/>
    </reaction>
</comment>
<dbReference type="PANTHER" id="PTHR12753:SF0">
    <property type="entry name" value="ALPHA N-TERMINAL PROTEIN METHYLTRANSFERASE 1"/>
    <property type="match status" value="1"/>
</dbReference>
<dbReference type="AlphaFoldDB" id="A0A9W7L5T3"/>
<evidence type="ECO:0000256" key="11">
    <source>
        <dbReference type="SAM" id="MobiDB-lite"/>
    </source>
</evidence>
<feature type="compositionally biased region" description="Low complexity" evidence="11">
    <location>
        <begin position="1"/>
        <end position="17"/>
    </location>
</feature>
<evidence type="ECO:0000256" key="3">
    <source>
        <dbReference type="ARBA" id="ARBA00022679"/>
    </source>
</evidence>
<dbReference type="Proteomes" id="UP001165065">
    <property type="component" value="Unassembled WGS sequence"/>
</dbReference>
<sequence>MTSFSTTKPLSTPLSTPLSPPSSSPPPSSSSSPPSSSPPSSRPSYLTPCTPSTITALLLHLLPSKTSLHGRYSLSPSPKPTVTLSSLHTYQSSPSWYSAAAAYWESPENCTPDVSGVLGGFPALSVPDVLGSSDFISRVLGRVEGNGGAVRCLDLGGGIGRVSKNLLSRYYAKTTMLEVSPRLCKAAEVYLEGVKGVEVVNEGMEGYDDFGGVGLVWCQWCVGHFSDVDLVAFLRRARVGMEGGGKVVVKDNTTAEEMFVVDEEDSSVTRCEGLMDAIFELGGWKRMGRYEMGEWPEELFPVPIILYGKVGEVGEVGGGAEGPKGAEDKKG</sequence>
<keyword evidence="2" id="KW-0489">Methyltransferase</keyword>
<gene>
    <name evidence="12" type="ORF">TrCOL_g6282</name>
</gene>
<dbReference type="Gene3D" id="3.40.50.150">
    <property type="entry name" value="Vaccinia Virus protein VP39"/>
    <property type="match status" value="1"/>
</dbReference>
<keyword evidence="4" id="KW-0949">S-adenosyl-L-methionine</keyword>
<evidence type="ECO:0000256" key="8">
    <source>
        <dbReference type="ARBA" id="ARBA00047306"/>
    </source>
</evidence>
<evidence type="ECO:0000256" key="9">
    <source>
        <dbReference type="ARBA" id="ARBA00047885"/>
    </source>
</evidence>
<evidence type="ECO:0000256" key="1">
    <source>
        <dbReference type="ARBA" id="ARBA00009059"/>
    </source>
</evidence>
<evidence type="ECO:0000313" key="12">
    <source>
        <dbReference type="EMBL" id="GMI34361.1"/>
    </source>
</evidence>
<evidence type="ECO:0000313" key="13">
    <source>
        <dbReference type="Proteomes" id="UP001165065"/>
    </source>
</evidence>
<dbReference type="InterPro" id="IPR029063">
    <property type="entry name" value="SAM-dependent_MTases_sf"/>
</dbReference>
<dbReference type="EMBL" id="BRYA01000041">
    <property type="protein sequence ID" value="GMI34361.1"/>
    <property type="molecule type" value="Genomic_DNA"/>
</dbReference>
<evidence type="ECO:0000256" key="4">
    <source>
        <dbReference type="ARBA" id="ARBA00022691"/>
    </source>
</evidence>
<dbReference type="SUPFAM" id="SSF53335">
    <property type="entry name" value="S-adenosyl-L-methionine-dependent methyltransferases"/>
    <property type="match status" value="1"/>
</dbReference>
<evidence type="ECO:0000256" key="6">
    <source>
        <dbReference type="ARBA" id="ARBA00039449"/>
    </source>
</evidence>
<evidence type="ECO:0000256" key="10">
    <source>
        <dbReference type="ARBA" id="ARBA00048167"/>
    </source>
</evidence>
<dbReference type="Pfam" id="PF05891">
    <property type="entry name" value="Methyltransf_PK"/>
    <property type="match status" value="1"/>
</dbReference>
<comment type="catalytic activity">
    <reaction evidence="9">
        <text>N-terminal L-prolyl-L-prolyl-L-lysyl-[protein] + 2 S-adenosyl-L-methionine = N-terminal N,N-dimethyl-L-prolyl-L-prolyl-L-lysyl-[protein] + 2 S-adenosyl-L-homocysteine + 2 H(+)</text>
        <dbReference type="Rhea" id="RHEA:54736"/>
        <dbReference type="Rhea" id="RHEA-COMP:13787"/>
        <dbReference type="Rhea" id="RHEA-COMP:13974"/>
        <dbReference type="ChEBI" id="CHEBI:15378"/>
        <dbReference type="ChEBI" id="CHEBI:57856"/>
        <dbReference type="ChEBI" id="CHEBI:59789"/>
        <dbReference type="ChEBI" id="CHEBI:138059"/>
        <dbReference type="ChEBI" id="CHEBI:138318"/>
        <dbReference type="EC" id="2.1.1.244"/>
    </reaction>
</comment>
<reference evidence="13" key="1">
    <citation type="journal article" date="2023" name="Commun. Biol.">
        <title>Genome analysis of Parmales, the sister group of diatoms, reveals the evolutionary specialization of diatoms from phago-mixotrophs to photoautotrophs.</title>
        <authorList>
            <person name="Ban H."/>
            <person name="Sato S."/>
            <person name="Yoshikawa S."/>
            <person name="Yamada K."/>
            <person name="Nakamura Y."/>
            <person name="Ichinomiya M."/>
            <person name="Sato N."/>
            <person name="Blanc-Mathieu R."/>
            <person name="Endo H."/>
            <person name="Kuwata A."/>
            <person name="Ogata H."/>
        </authorList>
    </citation>
    <scope>NUCLEOTIDE SEQUENCE [LARGE SCALE GENOMIC DNA]</scope>
</reference>
<dbReference type="GO" id="GO:0032259">
    <property type="term" value="P:methylation"/>
    <property type="evidence" value="ECO:0007669"/>
    <property type="project" value="UniProtKB-KW"/>
</dbReference>
<dbReference type="GO" id="GO:0005737">
    <property type="term" value="C:cytoplasm"/>
    <property type="evidence" value="ECO:0007669"/>
    <property type="project" value="TreeGrafter"/>
</dbReference>
<dbReference type="GO" id="GO:0071885">
    <property type="term" value="F:N-terminal protein N-methyltransferase activity"/>
    <property type="evidence" value="ECO:0007669"/>
    <property type="project" value="UniProtKB-EC"/>
</dbReference>
<keyword evidence="3" id="KW-0808">Transferase</keyword>
<feature type="region of interest" description="Disordered" evidence="11">
    <location>
        <begin position="1"/>
        <end position="46"/>
    </location>
</feature>
<evidence type="ECO:0000256" key="5">
    <source>
        <dbReference type="ARBA" id="ARBA00039112"/>
    </source>
</evidence>
<dbReference type="InterPro" id="IPR008576">
    <property type="entry name" value="MeTrfase_NTM1"/>
</dbReference>
<evidence type="ECO:0000256" key="7">
    <source>
        <dbReference type="ARBA" id="ARBA00043129"/>
    </source>
</evidence>
<organism evidence="12 13">
    <name type="scientific">Triparma columacea</name>
    <dbReference type="NCBI Taxonomy" id="722753"/>
    <lineage>
        <taxon>Eukaryota</taxon>
        <taxon>Sar</taxon>
        <taxon>Stramenopiles</taxon>
        <taxon>Ochrophyta</taxon>
        <taxon>Bolidophyceae</taxon>
        <taxon>Parmales</taxon>
        <taxon>Triparmaceae</taxon>
        <taxon>Triparma</taxon>
    </lineage>
</organism>
<dbReference type="CDD" id="cd02440">
    <property type="entry name" value="AdoMet_MTases"/>
    <property type="match status" value="1"/>
</dbReference>
<dbReference type="EC" id="2.1.1.244" evidence="5"/>
<accession>A0A9W7L5T3</accession>
<protein>
    <recommendedName>
        <fullName evidence="6">Alpha N-terminal protein methyltransferase 1</fullName>
        <ecNumber evidence="5">2.1.1.244</ecNumber>
    </recommendedName>
    <alternativeName>
        <fullName evidence="7">X-Pro-Lys N-terminal protein methyltransferase 1</fullName>
    </alternativeName>
</protein>
<proteinExistence type="inferred from homology"/>
<dbReference type="PANTHER" id="PTHR12753">
    <property type="entry name" value="AD-003 - RELATED"/>
    <property type="match status" value="1"/>
</dbReference>
<evidence type="ECO:0000256" key="2">
    <source>
        <dbReference type="ARBA" id="ARBA00022603"/>
    </source>
</evidence>
<feature type="compositionally biased region" description="Pro residues" evidence="11">
    <location>
        <begin position="18"/>
        <end position="28"/>
    </location>
</feature>
<dbReference type="OrthoDB" id="1298661at2759"/>
<keyword evidence="13" id="KW-1185">Reference proteome</keyword>
<comment type="caution">
    <text evidence="12">The sequence shown here is derived from an EMBL/GenBank/DDBJ whole genome shotgun (WGS) entry which is preliminary data.</text>
</comment>
<name>A0A9W7L5T3_9STRA</name>
<comment type="similarity">
    <text evidence="1">Belongs to the methyltransferase superfamily. NTM1 family.</text>
</comment>
<comment type="catalytic activity">
    <reaction evidence="10">
        <text>N-terminal L-alanyl-L-prolyl-L-lysyl-[protein] + 3 S-adenosyl-L-methionine = N-terminal N,N,N-trimethyl-L-alanyl-L-prolyl-L-lysyl-[protein] + 3 S-adenosyl-L-homocysteine + 3 H(+)</text>
        <dbReference type="Rhea" id="RHEA:54712"/>
        <dbReference type="Rhea" id="RHEA-COMP:13785"/>
        <dbReference type="Rhea" id="RHEA-COMP:13971"/>
        <dbReference type="ChEBI" id="CHEBI:15378"/>
        <dbReference type="ChEBI" id="CHEBI:57856"/>
        <dbReference type="ChEBI" id="CHEBI:59789"/>
        <dbReference type="ChEBI" id="CHEBI:138057"/>
        <dbReference type="ChEBI" id="CHEBI:138315"/>
        <dbReference type="EC" id="2.1.1.244"/>
    </reaction>
</comment>